<comment type="subcellular location">
    <subcellularLocation>
        <location evidence="1">Cell membrane</location>
        <topology evidence="1">Multi-pass membrane protein</topology>
    </subcellularLocation>
</comment>
<feature type="transmembrane region" description="Helical" evidence="7">
    <location>
        <begin position="367"/>
        <end position="386"/>
    </location>
</feature>
<evidence type="ECO:0000259" key="8">
    <source>
        <dbReference type="PROSITE" id="PS50850"/>
    </source>
</evidence>
<feature type="transmembrane region" description="Helical" evidence="7">
    <location>
        <begin position="163"/>
        <end position="181"/>
    </location>
</feature>
<keyword evidence="4 7" id="KW-0812">Transmembrane</keyword>
<feature type="transmembrane region" description="Helical" evidence="7">
    <location>
        <begin position="280"/>
        <end position="298"/>
    </location>
</feature>
<dbReference type="CDD" id="cd17325">
    <property type="entry name" value="MFS_MdtG_SLC18_like"/>
    <property type="match status" value="1"/>
</dbReference>
<dbReference type="OrthoDB" id="9793283at2"/>
<protein>
    <submittedName>
        <fullName evidence="9">MFS transporter</fullName>
    </submittedName>
</protein>
<dbReference type="PROSITE" id="PS00216">
    <property type="entry name" value="SUGAR_TRANSPORT_1"/>
    <property type="match status" value="1"/>
</dbReference>
<evidence type="ECO:0000256" key="2">
    <source>
        <dbReference type="ARBA" id="ARBA00007520"/>
    </source>
</evidence>
<keyword evidence="3" id="KW-0813">Transport</keyword>
<evidence type="ECO:0000313" key="9">
    <source>
        <dbReference type="EMBL" id="MQS51996.1"/>
    </source>
</evidence>
<keyword evidence="5 7" id="KW-1133">Transmembrane helix</keyword>
<feature type="transmembrane region" description="Helical" evidence="7">
    <location>
        <begin position="132"/>
        <end position="157"/>
    </location>
</feature>
<comment type="caution">
    <text evidence="9">The sequence shown here is derived from an EMBL/GenBank/DDBJ whole genome shotgun (WGS) entry which is preliminary data.</text>
</comment>
<dbReference type="PANTHER" id="PTHR23504">
    <property type="entry name" value="MAJOR FACILITATOR SUPERFAMILY DOMAIN-CONTAINING PROTEIN 10"/>
    <property type="match status" value="1"/>
</dbReference>
<proteinExistence type="inferred from homology"/>
<name>A0A5P0ZG19_9LACO</name>
<dbReference type="EMBL" id="VDFM01000002">
    <property type="protein sequence ID" value="MQS51996.1"/>
    <property type="molecule type" value="Genomic_DNA"/>
</dbReference>
<feature type="transmembrane region" description="Helical" evidence="7">
    <location>
        <begin position="304"/>
        <end position="322"/>
    </location>
</feature>
<feature type="transmembrane region" description="Helical" evidence="7">
    <location>
        <begin position="202"/>
        <end position="226"/>
    </location>
</feature>
<dbReference type="Proteomes" id="UP000380386">
    <property type="component" value="Unassembled WGS sequence"/>
</dbReference>
<dbReference type="RefSeq" id="WP_153382242.1">
    <property type="nucleotide sequence ID" value="NZ_VDFM01000002.1"/>
</dbReference>
<feature type="transmembrane region" description="Helical" evidence="7">
    <location>
        <begin position="74"/>
        <end position="94"/>
    </location>
</feature>
<dbReference type="InterPro" id="IPR011701">
    <property type="entry name" value="MFS"/>
</dbReference>
<dbReference type="PROSITE" id="PS50850">
    <property type="entry name" value="MFS"/>
    <property type="match status" value="1"/>
</dbReference>
<dbReference type="AlphaFoldDB" id="A0A5P0ZG19"/>
<gene>
    <name evidence="9" type="ORF">FHL02_03060</name>
</gene>
<evidence type="ECO:0000256" key="5">
    <source>
        <dbReference type="ARBA" id="ARBA00022989"/>
    </source>
</evidence>
<dbReference type="InterPro" id="IPR005829">
    <property type="entry name" value="Sugar_transporter_CS"/>
</dbReference>
<organism evidence="9 10">
    <name type="scientific">Companilactobacillus mishanensis</name>
    <dbReference type="NCBI Taxonomy" id="2486008"/>
    <lineage>
        <taxon>Bacteria</taxon>
        <taxon>Bacillati</taxon>
        <taxon>Bacillota</taxon>
        <taxon>Bacilli</taxon>
        <taxon>Lactobacillales</taxon>
        <taxon>Lactobacillaceae</taxon>
        <taxon>Companilactobacillus</taxon>
    </lineage>
</organism>
<dbReference type="PRINTS" id="PR01035">
    <property type="entry name" value="TCRTETA"/>
</dbReference>
<sequence>MQLKNKRSIYILIFSNFLICLGIGLVIPVTPFIKNEFHYTTSDMGVMTSLFALAQFVASPIVGRISDKIGRRPVIVVGLFTYAISEVIFALATTLPVFNISRVIGGLSAAMVIPTSMALASDLTTLKERAKVIGWLSAAFSGGLILGPGIGGMLANIDYKTPFWFAAGLGLLSALFTQFFLHDAEKSEDEKSRDLRGNEKGLAAYKAIMTAPLVILFTMILVSSFGLQGFESIYSIYVNQVFNFNIGTIALVLTLNGIISLILQVSLFSWLVNQLGEIRLIGICFALSAISVGWILFAKSHVEVIIATLIVFSSFDLLRPAITTLLTKAGKANQQGLINGMNMSLTSVGNIIGPLMSGALMDWNPHSPYTVVVVILLLSFIFTFIVRKFPVLATEN</sequence>
<dbReference type="InterPro" id="IPR001958">
    <property type="entry name" value="Tet-R_TetA/multi-R_MdtG-like"/>
</dbReference>
<evidence type="ECO:0000256" key="7">
    <source>
        <dbReference type="SAM" id="Phobius"/>
    </source>
</evidence>
<evidence type="ECO:0000256" key="1">
    <source>
        <dbReference type="ARBA" id="ARBA00004651"/>
    </source>
</evidence>
<evidence type="ECO:0000313" key="10">
    <source>
        <dbReference type="Proteomes" id="UP000380386"/>
    </source>
</evidence>
<comment type="similarity">
    <text evidence="2">Belongs to the major facilitator superfamily. TCR/Tet family.</text>
</comment>
<feature type="domain" description="Major facilitator superfamily (MFS) profile" evidence="8">
    <location>
        <begin position="8"/>
        <end position="391"/>
    </location>
</feature>
<dbReference type="PANTHER" id="PTHR23504:SF115">
    <property type="entry name" value="MULTIDRUG RESISTANCE PROTEIN 2"/>
    <property type="match status" value="1"/>
</dbReference>
<dbReference type="SUPFAM" id="SSF103473">
    <property type="entry name" value="MFS general substrate transporter"/>
    <property type="match status" value="1"/>
</dbReference>
<dbReference type="GO" id="GO:0005886">
    <property type="term" value="C:plasma membrane"/>
    <property type="evidence" value="ECO:0007669"/>
    <property type="project" value="UniProtKB-SubCell"/>
</dbReference>
<evidence type="ECO:0000256" key="6">
    <source>
        <dbReference type="ARBA" id="ARBA00023136"/>
    </source>
</evidence>
<feature type="transmembrane region" description="Helical" evidence="7">
    <location>
        <begin position="9"/>
        <end position="33"/>
    </location>
</feature>
<dbReference type="InterPro" id="IPR036259">
    <property type="entry name" value="MFS_trans_sf"/>
</dbReference>
<feature type="transmembrane region" description="Helical" evidence="7">
    <location>
        <begin position="343"/>
        <end position="361"/>
    </location>
</feature>
<dbReference type="Gene3D" id="1.20.1250.20">
    <property type="entry name" value="MFS general substrate transporter like domains"/>
    <property type="match status" value="1"/>
</dbReference>
<dbReference type="GO" id="GO:0022857">
    <property type="term" value="F:transmembrane transporter activity"/>
    <property type="evidence" value="ECO:0007669"/>
    <property type="project" value="InterPro"/>
</dbReference>
<evidence type="ECO:0000256" key="4">
    <source>
        <dbReference type="ARBA" id="ARBA00022692"/>
    </source>
</evidence>
<accession>A0A5P0ZG19</accession>
<dbReference type="InterPro" id="IPR020846">
    <property type="entry name" value="MFS_dom"/>
</dbReference>
<reference evidence="9 10" key="1">
    <citation type="journal article" date="2019" name="Syst. Appl. Microbiol.">
        <title>Polyphasic characterization of two novel Lactobacillus spp. isolated from blown salami packages: Description of Lactobacillus halodurans sp. nov. and Lactobacillus salsicarnum sp. nov.</title>
        <authorList>
            <person name="Schuster J.A."/>
            <person name="Klingl A."/>
            <person name="Vogel R.F."/>
            <person name="Ehrmann M.A."/>
        </authorList>
    </citation>
    <scope>NUCLEOTIDE SEQUENCE [LARGE SCALE GENOMIC DNA]</scope>
    <source>
        <strain evidence="9 10">TMW 1.2118</strain>
    </source>
</reference>
<keyword evidence="6 7" id="KW-0472">Membrane</keyword>
<feature type="transmembrane region" description="Helical" evidence="7">
    <location>
        <begin position="100"/>
        <end position="120"/>
    </location>
</feature>
<evidence type="ECO:0000256" key="3">
    <source>
        <dbReference type="ARBA" id="ARBA00022448"/>
    </source>
</evidence>
<dbReference type="Pfam" id="PF07690">
    <property type="entry name" value="MFS_1"/>
    <property type="match status" value="1"/>
</dbReference>
<feature type="transmembrane region" description="Helical" evidence="7">
    <location>
        <begin position="45"/>
        <end position="62"/>
    </location>
</feature>
<feature type="transmembrane region" description="Helical" evidence="7">
    <location>
        <begin position="246"/>
        <end position="268"/>
    </location>
</feature>